<keyword evidence="4 10" id="KW-0132">Cell division</keyword>
<dbReference type="Gene3D" id="1.10.150.130">
    <property type="match status" value="1"/>
</dbReference>
<dbReference type="InterPro" id="IPR002104">
    <property type="entry name" value="Integrase_catalytic"/>
</dbReference>
<dbReference type="InterPro" id="IPR011932">
    <property type="entry name" value="Recomb_XerD"/>
</dbReference>
<comment type="similarity">
    <text evidence="10">Belongs to the 'phage' integrase family. XerC subfamily.</text>
</comment>
<dbReference type="GO" id="GO:0003677">
    <property type="term" value="F:DNA binding"/>
    <property type="evidence" value="ECO:0007669"/>
    <property type="project" value="UniProtKB-UniRule"/>
</dbReference>
<evidence type="ECO:0000256" key="5">
    <source>
        <dbReference type="ARBA" id="ARBA00022829"/>
    </source>
</evidence>
<dbReference type="InterPro" id="IPR011010">
    <property type="entry name" value="DNA_brk_join_enz"/>
</dbReference>
<comment type="similarity">
    <text evidence="2">Belongs to the 'phage' integrase family. XerD subfamily.</text>
</comment>
<dbReference type="InterPro" id="IPR023009">
    <property type="entry name" value="Tyrosine_recombinase_XerC/XerD"/>
</dbReference>
<dbReference type="GO" id="GO:0009037">
    <property type="term" value="F:tyrosine-based site-specific recombinase activity"/>
    <property type="evidence" value="ECO:0007669"/>
    <property type="project" value="UniProtKB-UniRule"/>
</dbReference>
<feature type="domain" description="Core-binding (CB)" evidence="12">
    <location>
        <begin position="1"/>
        <end position="87"/>
    </location>
</feature>
<feature type="active site" evidence="10">
    <location>
        <position position="172"/>
    </location>
</feature>
<evidence type="ECO:0000259" key="12">
    <source>
        <dbReference type="PROSITE" id="PS51900"/>
    </source>
</evidence>
<dbReference type="EMBL" id="OCNH01000001">
    <property type="protein sequence ID" value="SOD82909.1"/>
    <property type="molecule type" value="Genomic_DNA"/>
</dbReference>
<keyword evidence="7 10" id="KW-0238">DNA-binding</keyword>
<keyword evidence="3 10" id="KW-0963">Cytoplasm</keyword>
<organism evidence="13 14">
    <name type="scientific">Spirosoma fluviale</name>
    <dbReference type="NCBI Taxonomy" id="1597977"/>
    <lineage>
        <taxon>Bacteria</taxon>
        <taxon>Pseudomonadati</taxon>
        <taxon>Bacteroidota</taxon>
        <taxon>Cytophagia</taxon>
        <taxon>Cytophagales</taxon>
        <taxon>Cytophagaceae</taxon>
        <taxon>Spirosoma</taxon>
    </lineage>
</organism>
<proteinExistence type="inferred from homology"/>
<dbReference type="HAMAP" id="MF_01808">
    <property type="entry name" value="Recomb_XerC_XerD"/>
    <property type="match status" value="1"/>
</dbReference>
<dbReference type="GO" id="GO:0051301">
    <property type="term" value="P:cell division"/>
    <property type="evidence" value="ECO:0007669"/>
    <property type="project" value="UniProtKB-KW"/>
</dbReference>
<protein>
    <recommendedName>
        <fullName evidence="10">Tyrosine recombinase XerC</fullName>
    </recommendedName>
</protein>
<dbReference type="Proteomes" id="UP000219452">
    <property type="component" value="Unassembled WGS sequence"/>
</dbReference>
<comment type="subcellular location">
    <subcellularLocation>
        <location evidence="1 10">Cytoplasm</location>
    </subcellularLocation>
</comment>
<evidence type="ECO:0000256" key="10">
    <source>
        <dbReference type="HAMAP-Rule" id="MF_01808"/>
    </source>
</evidence>
<reference evidence="14" key="1">
    <citation type="submission" date="2017-09" db="EMBL/GenBank/DDBJ databases">
        <authorList>
            <person name="Varghese N."/>
            <person name="Submissions S."/>
        </authorList>
    </citation>
    <scope>NUCLEOTIDE SEQUENCE [LARGE SCALE GENOMIC DNA]</scope>
    <source>
        <strain evidence="14">DSM 29961</strain>
    </source>
</reference>
<feature type="active site" evidence="10">
    <location>
        <position position="148"/>
    </location>
</feature>
<evidence type="ECO:0000256" key="8">
    <source>
        <dbReference type="ARBA" id="ARBA00023172"/>
    </source>
</evidence>
<feature type="active site" evidence="10">
    <location>
        <position position="247"/>
    </location>
</feature>
<dbReference type="InterPro" id="IPR050090">
    <property type="entry name" value="Tyrosine_recombinase_XerCD"/>
</dbReference>
<dbReference type="InterPro" id="IPR004107">
    <property type="entry name" value="Integrase_SAM-like_N"/>
</dbReference>
<dbReference type="InterPro" id="IPR013762">
    <property type="entry name" value="Integrase-like_cat_sf"/>
</dbReference>
<dbReference type="GO" id="GO:0005737">
    <property type="term" value="C:cytoplasm"/>
    <property type="evidence" value="ECO:0007669"/>
    <property type="project" value="UniProtKB-SubCell"/>
</dbReference>
<evidence type="ECO:0000256" key="2">
    <source>
        <dbReference type="ARBA" id="ARBA00010450"/>
    </source>
</evidence>
<dbReference type="Pfam" id="PF02899">
    <property type="entry name" value="Phage_int_SAM_1"/>
    <property type="match status" value="1"/>
</dbReference>
<dbReference type="GO" id="GO:0006313">
    <property type="term" value="P:DNA transposition"/>
    <property type="evidence" value="ECO:0007669"/>
    <property type="project" value="UniProtKB-UniRule"/>
</dbReference>
<evidence type="ECO:0000256" key="4">
    <source>
        <dbReference type="ARBA" id="ARBA00022618"/>
    </source>
</evidence>
<evidence type="ECO:0000256" key="6">
    <source>
        <dbReference type="ARBA" id="ARBA00022908"/>
    </source>
</evidence>
<keyword evidence="6 10" id="KW-0229">DNA integration</keyword>
<dbReference type="CDD" id="cd00798">
    <property type="entry name" value="INT_XerDC_C"/>
    <property type="match status" value="1"/>
</dbReference>
<evidence type="ECO:0000256" key="7">
    <source>
        <dbReference type="ARBA" id="ARBA00023125"/>
    </source>
</evidence>
<evidence type="ECO:0000256" key="3">
    <source>
        <dbReference type="ARBA" id="ARBA00022490"/>
    </source>
</evidence>
<dbReference type="Pfam" id="PF00589">
    <property type="entry name" value="Phage_integrase"/>
    <property type="match status" value="1"/>
</dbReference>
<evidence type="ECO:0000313" key="14">
    <source>
        <dbReference type="Proteomes" id="UP000219452"/>
    </source>
</evidence>
<dbReference type="PROSITE" id="PS51900">
    <property type="entry name" value="CB"/>
    <property type="match status" value="1"/>
</dbReference>
<dbReference type="Gene3D" id="1.10.443.10">
    <property type="entry name" value="Intergrase catalytic core"/>
    <property type="match status" value="1"/>
</dbReference>
<dbReference type="SUPFAM" id="SSF56349">
    <property type="entry name" value="DNA breaking-rejoining enzymes"/>
    <property type="match status" value="1"/>
</dbReference>
<keyword evidence="14" id="KW-1185">Reference proteome</keyword>
<dbReference type="RefSeq" id="WP_097125830.1">
    <property type="nucleotide sequence ID" value="NZ_OCNH01000001.1"/>
</dbReference>
<evidence type="ECO:0000256" key="9">
    <source>
        <dbReference type="ARBA" id="ARBA00023306"/>
    </source>
</evidence>
<evidence type="ECO:0000256" key="1">
    <source>
        <dbReference type="ARBA" id="ARBA00004496"/>
    </source>
</evidence>
<comment type="function">
    <text evidence="10">Site-specific tyrosine recombinase, which acts by catalyzing the cutting and rejoining of the recombining DNA molecules. The XerC-XerD complex is essential to convert dimers of the bacterial chromosome into monomers to permit their segregation at cell division. It also contributes to the segregational stability of plasmids.</text>
</comment>
<dbReference type="NCBIfam" id="TIGR02225">
    <property type="entry name" value="recomb_XerD"/>
    <property type="match status" value="1"/>
</dbReference>
<dbReference type="NCBIfam" id="NF001399">
    <property type="entry name" value="PRK00283.1"/>
    <property type="match status" value="1"/>
</dbReference>
<dbReference type="InterPro" id="IPR044068">
    <property type="entry name" value="CB"/>
</dbReference>
<dbReference type="GO" id="GO:0007059">
    <property type="term" value="P:chromosome segregation"/>
    <property type="evidence" value="ECO:0007669"/>
    <property type="project" value="UniProtKB-UniRule"/>
</dbReference>
<keyword evidence="9 10" id="KW-0131">Cell cycle</keyword>
<dbReference type="PANTHER" id="PTHR30349:SF81">
    <property type="entry name" value="TYROSINE RECOMBINASE XERC"/>
    <property type="match status" value="1"/>
</dbReference>
<keyword evidence="8 10" id="KW-0233">DNA recombination</keyword>
<feature type="active site" evidence="10">
    <location>
        <position position="244"/>
    </location>
</feature>
<dbReference type="InterPro" id="IPR010998">
    <property type="entry name" value="Integrase_recombinase_N"/>
</dbReference>
<dbReference type="PANTHER" id="PTHR30349">
    <property type="entry name" value="PHAGE INTEGRASE-RELATED"/>
    <property type="match status" value="1"/>
</dbReference>
<name>A0A286FIW0_9BACT</name>
<comment type="subunit">
    <text evidence="10">Forms a cyclic heterotetrameric complex composed of two molecules of XerC and two molecules of XerD.</text>
</comment>
<gene>
    <name evidence="10" type="primary">xerC</name>
    <name evidence="13" type="ORF">SAMN06269250_2298</name>
</gene>
<dbReference type="PROSITE" id="PS51898">
    <property type="entry name" value="TYR_RECOMBINASE"/>
    <property type="match status" value="1"/>
</dbReference>
<feature type="domain" description="Tyr recombinase" evidence="11">
    <location>
        <begin position="108"/>
        <end position="292"/>
    </location>
</feature>
<dbReference type="SUPFAM" id="SSF47823">
    <property type="entry name" value="lambda integrase-like, N-terminal domain"/>
    <property type="match status" value="1"/>
</dbReference>
<dbReference type="NCBIfam" id="NF040815">
    <property type="entry name" value="recomb_XerA_Arch"/>
    <property type="match status" value="1"/>
</dbReference>
<dbReference type="AlphaFoldDB" id="A0A286FIW0"/>
<evidence type="ECO:0000259" key="11">
    <source>
        <dbReference type="PROSITE" id="PS51898"/>
    </source>
</evidence>
<accession>A0A286FIW0</accession>
<dbReference type="OrthoDB" id="9801717at2"/>
<feature type="active site" evidence="10">
    <location>
        <position position="270"/>
    </location>
</feature>
<evidence type="ECO:0000313" key="13">
    <source>
        <dbReference type="EMBL" id="SOD82909.1"/>
    </source>
</evidence>
<feature type="active site" description="O-(3'-phospho-DNA)-tyrosine intermediate" evidence="10">
    <location>
        <position position="279"/>
    </location>
</feature>
<keyword evidence="5 10" id="KW-0159">Chromosome partition</keyword>
<sequence length="305" mass="34976">MWQSYINAFKNYLKLERSLAENSVEAYLHDAEKLYEYILLTDPARTPMQVTEKELMNFLKYLGELGLSAHSQARMLSGIKSFFKYLLLEGLIQRDPTQLLESPKLGRKLPDTLSFPEIEDILAAIDLSTPGGTRDRAMLEVLYSSGLRVSELLNLRLTNCFFTEGFVRVLGKGDKVRLVPIGEDAMHYTRIYVEHVRQKLDVQKGDEDTIFLNLRGKQLSRISVFTTIKKLASEVGIKKTISPHTFRHSFATHLIEGGADLRAVQQMLGHESITTTEIYTHLDRDYLQQTLKEYHPRAKGQRVQR</sequence>